<dbReference type="InterPro" id="IPR050237">
    <property type="entry name" value="ATP-dep_AMP-bd_enzyme"/>
</dbReference>
<feature type="domain" description="AMP-binding enzyme C-terminal" evidence="2">
    <location>
        <begin position="434"/>
        <end position="509"/>
    </location>
</feature>
<dbReference type="Gene3D" id="3.30.300.30">
    <property type="match status" value="1"/>
</dbReference>
<evidence type="ECO:0000313" key="4">
    <source>
        <dbReference type="Proteomes" id="UP000318405"/>
    </source>
</evidence>
<dbReference type="PROSITE" id="PS00455">
    <property type="entry name" value="AMP_BINDING"/>
    <property type="match status" value="1"/>
</dbReference>
<dbReference type="Proteomes" id="UP000318405">
    <property type="component" value="Unassembled WGS sequence"/>
</dbReference>
<dbReference type="InterPro" id="IPR025110">
    <property type="entry name" value="AMP-bd_C"/>
</dbReference>
<dbReference type="Pfam" id="PF13193">
    <property type="entry name" value="AMP-binding_C"/>
    <property type="match status" value="1"/>
</dbReference>
<evidence type="ECO:0000313" key="3">
    <source>
        <dbReference type="EMBL" id="TSH91187.1"/>
    </source>
</evidence>
<dbReference type="PANTHER" id="PTHR43767:SF1">
    <property type="entry name" value="NONRIBOSOMAL PEPTIDE SYNTHASE PES1 (EUROFUNG)-RELATED"/>
    <property type="match status" value="1"/>
</dbReference>
<reference evidence="3 4" key="1">
    <citation type="submission" date="2019-07" db="EMBL/GenBank/DDBJ databases">
        <title>Qingshengfaniella alkalisoli gen. nov., sp. nov., isolated from saline soil.</title>
        <authorList>
            <person name="Xu L."/>
            <person name="Huang X.-X."/>
            <person name="Sun J.-Q."/>
        </authorList>
    </citation>
    <scope>NUCLEOTIDE SEQUENCE [LARGE SCALE GENOMIC DNA]</scope>
    <source>
        <strain evidence="3 4">DSM 27279</strain>
    </source>
</reference>
<dbReference type="InterPro" id="IPR045851">
    <property type="entry name" value="AMP-bd_C_sf"/>
</dbReference>
<sequence length="539" mass="59303">MSDPTTTPPKRPTAEDTVVRNLIDRHARERADEVFALFEDGMHWTFSELKAQVVAAAAFLAGQGVAQDDIVAVWMPNGPDALRMMLAVNYLGAVCAPLGLASRGGFLEHILNNSQARLMVVDPRLMGRLAEVQARFLRTLVVAGTGGDPTPAPDGYEIVEQALDTGVPVPLPPLAQPIQPWDTQFVLYTSGTTGPSKGVLTSYMQRYAHAFSARHIGATDRRLIHAPLSHTGGIGNVYGMLARGGSIALVESFKTDRFWSDVRRFGITTTSLLGVTLPYLLQQPESPEDRSHPLKTIQIAPVDASAAAFSKRFGVDVFGVYNMTEISAPFHGEPNPEVRGLCGRPRPGVEARVVDENDLPLEDGQVGELVVRSAEPWTMMSGYLREPQATADVWRNGWFHTGDAFRRTAQGDFIFADRLKDAVRRRGENISSFEVESEIARHPQVREVAVVAAKSELSEDEVLAVVSLVEGASVEPEALIEFLRTRLPYFMIPRYIRVMPALPRTATQKIVKHQLRAEGVTPDTWDREKAGVVVKRDRL</sequence>
<proteinExistence type="predicted"/>
<protein>
    <submittedName>
        <fullName evidence="3">AMP-binding protein</fullName>
    </submittedName>
</protein>
<evidence type="ECO:0000259" key="2">
    <source>
        <dbReference type="Pfam" id="PF13193"/>
    </source>
</evidence>
<accession>A0A556AE78</accession>
<gene>
    <name evidence="3" type="ORF">FOZ76_18730</name>
</gene>
<dbReference type="GO" id="GO:0016878">
    <property type="term" value="F:acid-thiol ligase activity"/>
    <property type="evidence" value="ECO:0007669"/>
    <property type="project" value="UniProtKB-ARBA"/>
</dbReference>
<dbReference type="AlphaFoldDB" id="A0A556AE78"/>
<dbReference type="InterPro" id="IPR042099">
    <property type="entry name" value="ANL_N_sf"/>
</dbReference>
<dbReference type="Gene3D" id="3.40.50.12780">
    <property type="entry name" value="N-terminal domain of ligase-like"/>
    <property type="match status" value="1"/>
</dbReference>
<dbReference type="PANTHER" id="PTHR43767">
    <property type="entry name" value="LONG-CHAIN-FATTY-ACID--COA LIGASE"/>
    <property type="match status" value="1"/>
</dbReference>
<dbReference type="SUPFAM" id="SSF56801">
    <property type="entry name" value="Acetyl-CoA synthetase-like"/>
    <property type="match status" value="1"/>
</dbReference>
<dbReference type="OrthoDB" id="9766486at2"/>
<name>A0A556AE78_9BURK</name>
<dbReference type="InterPro" id="IPR000873">
    <property type="entry name" value="AMP-dep_synth/lig_dom"/>
</dbReference>
<keyword evidence="4" id="KW-1185">Reference proteome</keyword>
<feature type="domain" description="AMP-dependent synthetase/ligase" evidence="1">
    <location>
        <begin position="24"/>
        <end position="384"/>
    </location>
</feature>
<organism evidence="3 4">
    <name type="scientific">Verticiella sediminum</name>
    <dbReference type="NCBI Taxonomy" id="1247510"/>
    <lineage>
        <taxon>Bacteria</taxon>
        <taxon>Pseudomonadati</taxon>
        <taxon>Pseudomonadota</taxon>
        <taxon>Betaproteobacteria</taxon>
        <taxon>Burkholderiales</taxon>
        <taxon>Alcaligenaceae</taxon>
        <taxon>Verticiella</taxon>
    </lineage>
</organism>
<comment type="caution">
    <text evidence="3">The sequence shown here is derived from an EMBL/GenBank/DDBJ whole genome shotgun (WGS) entry which is preliminary data.</text>
</comment>
<dbReference type="Pfam" id="PF00501">
    <property type="entry name" value="AMP-binding"/>
    <property type="match status" value="1"/>
</dbReference>
<dbReference type="EMBL" id="VLTJ01000037">
    <property type="protein sequence ID" value="TSH91187.1"/>
    <property type="molecule type" value="Genomic_DNA"/>
</dbReference>
<evidence type="ECO:0000259" key="1">
    <source>
        <dbReference type="Pfam" id="PF00501"/>
    </source>
</evidence>
<dbReference type="InterPro" id="IPR020845">
    <property type="entry name" value="AMP-binding_CS"/>
</dbReference>